<evidence type="ECO:0000256" key="1">
    <source>
        <dbReference type="SAM" id="MobiDB-lite"/>
    </source>
</evidence>
<dbReference type="PANTHER" id="PTHR12243:SF67">
    <property type="entry name" value="COREPRESSOR OF PANGOLIN, ISOFORM A-RELATED"/>
    <property type="match status" value="1"/>
</dbReference>
<protein>
    <submittedName>
        <fullName evidence="5">Transcription factor Adf-1-like isoform X1</fullName>
    </submittedName>
</protein>
<dbReference type="Proteomes" id="UP000694925">
    <property type="component" value="Unplaced"/>
</dbReference>
<name>A0AAJ7J9Y5_9HYME</name>
<evidence type="ECO:0000259" key="2">
    <source>
        <dbReference type="PROSITE" id="PS50090"/>
    </source>
</evidence>
<dbReference type="PROSITE" id="PS51029">
    <property type="entry name" value="MADF"/>
    <property type="match status" value="1"/>
</dbReference>
<dbReference type="Pfam" id="PF10545">
    <property type="entry name" value="MADF_DNA_bdg"/>
    <property type="match status" value="1"/>
</dbReference>
<reference evidence="5" key="1">
    <citation type="submission" date="2025-08" db="UniProtKB">
        <authorList>
            <consortium name="RefSeq"/>
        </authorList>
    </citation>
    <scope>IDENTIFICATION</scope>
    <source>
        <tissue evidence="5">Whole body</tissue>
    </source>
</reference>
<dbReference type="SMART" id="SM00595">
    <property type="entry name" value="MADF"/>
    <property type="match status" value="1"/>
</dbReference>
<dbReference type="GO" id="GO:0005634">
    <property type="term" value="C:nucleus"/>
    <property type="evidence" value="ECO:0007669"/>
    <property type="project" value="TreeGrafter"/>
</dbReference>
<dbReference type="Gene3D" id="1.10.10.60">
    <property type="entry name" value="Homeodomain-like"/>
    <property type="match status" value="1"/>
</dbReference>
<evidence type="ECO:0000313" key="5">
    <source>
        <dbReference type="RefSeq" id="XP_017887655.1"/>
    </source>
</evidence>
<dbReference type="InterPro" id="IPR001005">
    <property type="entry name" value="SANT/Myb"/>
</dbReference>
<dbReference type="KEGG" id="ccal:108629471"/>
<keyword evidence="4" id="KW-1185">Reference proteome</keyword>
<sequence>MSSLCDEEKLIELVRENSALYDAASSKYMDSQFKAKIWERIAKELNMSPSTCKTRWNNIRDAYRRCLKRQSIRSGQSGKPDNNYKFQKELAFLNSHMAVRISRSSVSDGPLVECAVEEDSMTPSDSDATELQNCREYESDELPGPSSASSRKRRTSSDCGNESTSTRVLKHNNHQQTDTTMQYLNALHPLFEALDEDARLELQLSVYKKVTRRVQKYYAERKKKK</sequence>
<feature type="compositionally biased region" description="Polar residues" evidence="1">
    <location>
        <begin position="158"/>
        <end position="167"/>
    </location>
</feature>
<dbReference type="InterPro" id="IPR039353">
    <property type="entry name" value="TF_Adf1"/>
</dbReference>
<dbReference type="GO" id="GO:0006357">
    <property type="term" value="P:regulation of transcription by RNA polymerase II"/>
    <property type="evidence" value="ECO:0007669"/>
    <property type="project" value="TreeGrafter"/>
</dbReference>
<dbReference type="RefSeq" id="XP_017887655.1">
    <property type="nucleotide sequence ID" value="XM_018032166.2"/>
</dbReference>
<feature type="region of interest" description="Disordered" evidence="1">
    <location>
        <begin position="137"/>
        <end position="176"/>
    </location>
</feature>
<feature type="domain" description="Myb-like" evidence="2">
    <location>
        <begin position="6"/>
        <end position="60"/>
    </location>
</feature>
<feature type="domain" description="MADF" evidence="3">
    <location>
        <begin position="9"/>
        <end position="98"/>
    </location>
</feature>
<dbReference type="InterPro" id="IPR006578">
    <property type="entry name" value="MADF-dom"/>
</dbReference>
<dbReference type="GO" id="GO:0005667">
    <property type="term" value="C:transcription regulator complex"/>
    <property type="evidence" value="ECO:0007669"/>
    <property type="project" value="TreeGrafter"/>
</dbReference>
<dbReference type="AlphaFoldDB" id="A0AAJ7J9Y5"/>
<dbReference type="GeneID" id="108629471"/>
<organism evidence="4 5">
    <name type="scientific">Ceratina calcarata</name>
    <dbReference type="NCBI Taxonomy" id="156304"/>
    <lineage>
        <taxon>Eukaryota</taxon>
        <taxon>Metazoa</taxon>
        <taxon>Ecdysozoa</taxon>
        <taxon>Arthropoda</taxon>
        <taxon>Hexapoda</taxon>
        <taxon>Insecta</taxon>
        <taxon>Pterygota</taxon>
        <taxon>Neoptera</taxon>
        <taxon>Endopterygota</taxon>
        <taxon>Hymenoptera</taxon>
        <taxon>Apocrita</taxon>
        <taxon>Aculeata</taxon>
        <taxon>Apoidea</taxon>
        <taxon>Anthophila</taxon>
        <taxon>Apidae</taxon>
        <taxon>Ceratina</taxon>
        <taxon>Zadontomerus</taxon>
    </lineage>
</organism>
<gene>
    <name evidence="5" type="primary">LOC108629471</name>
</gene>
<evidence type="ECO:0000259" key="3">
    <source>
        <dbReference type="PROSITE" id="PS51029"/>
    </source>
</evidence>
<accession>A0AAJ7J9Y5</accession>
<dbReference type="PANTHER" id="PTHR12243">
    <property type="entry name" value="MADF DOMAIN TRANSCRIPTION FACTOR"/>
    <property type="match status" value="1"/>
</dbReference>
<evidence type="ECO:0000313" key="4">
    <source>
        <dbReference type="Proteomes" id="UP000694925"/>
    </source>
</evidence>
<proteinExistence type="predicted"/>
<dbReference type="PROSITE" id="PS50090">
    <property type="entry name" value="MYB_LIKE"/>
    <property type="match status" value="1"/>
</dbReference>